<evidence type="ECO:0000313" key="2">
    <source>
        <dbReference type="EMBL" id="QHT10603.1"/>
    </source>
</evidence>
<dbReference type="EMBL" id="MN739522">
    <property type="protein sequence ID" value="QHT10603.1"/>
    <property type="molecule type" value="Genomic_DNA"/>
</dbReference>
<name>A0A6C0D2D1_9ZZZZ</name>
<dbReference type="SMART" id="SM00507">
    <property type="entry name" value="HNHc"/>
    <property type="match status" value="2"/>
</dbReference>
<dbReference type="Pfam" id="PF13392">
    <property type="entry name" value="HNH_3"/>
    <property type="match status" value="2"/>
</dbReference>
<dbReference type="InterPro" id="IPR003615">
    <property type="entry name" value="HNH_nuc"/>
</dbReference>
<dbReference type="Pfam" id="PF07463">
    <property type="entry name" value="NUMOD4"/>
    <property type="match status" value="1"/>
</dbReference>
<protein>
    <recommendedName>
        <fullName evidence="1">HNH nuclease domain-containing protein</fullName>
    </recommendedName>
</protein>
<dbReference type="InterPro" id="IPR044925">
    <property type="entry name" value="His-Me_finger_sf"/>
</dbReference>
<feature type="domain" description="HNH nuclease" evidence="1">
    <location>
        <begin position="225"/>
        <end position="273"/>
    </location>
</feature>
<dbReference type="AlphaFoldDB" id="A0A6C0D2D1"/>
<accession>A0A6C0D2D1</accession>
<dbReference type="SMART" id="SM00497">
    <property type="entry name" value="IENR1"/>
    <property type="match status" value="2"/>
</dbReference>
<organism evidence="2">
    <name type="scientific">viral metagenome</name>
    <dbReference type="NCBI Taxonomy" id="1070528"/>
    <lineage>
        <taxon>unclassified sequences</taxon>
        <taxon>metagenomes</taxon>
        <taxon>organismal metagenomes</taxon>
    </lineage>
</organism>
<sequence length="512" mass="60051">MAEIVEEIEEVKVVEEWKTYPEFSNYLFSNTERVMKGEKEIKVQINEYNRKTTKIFDDTGKGRTINVSYICEILFPKKAFKQYPNYSNYLIYEDGTILNKVSKIVLRVFEPKIVKRKRVRLVNDQGEKLELDLAHIVAELFLENPNGHKFIKHLDGNILNNHYKNLEYVHSLLEKPYEEIEGEEWRDIKDMEDYQVSNKGRVKNKHNNFLMKESDHFGYTRVGIGTNKYYVHRLVAIAFIPNPENKPSVDHLNRNAKDNTLENLRWATSKEQSANQTITNGGCYKKINRIDIKSDEIKEYNDIHEVIEYIMSTTTETDKRSIENKIRACCTNRKETAYEFKWQYIEDLTIIEDEIWKKVQEIYPDAEDYLVSNKGRVKNKAGKISDGRITHGYNEVYIGKGVSRKFIHTLVAKSFIPNPDNKPCVNHIDGNKTNNDISNLEWNTYAENTQHAFDTNLNPHGIKIKVTNINTKEEKIYPTKVRASQDTKVEIKTFNRYLKSGKPYQNMKFKLV</sequence>
<reference evidence="2" key="1">
    <citation type="journal article" date="2020" name="Nature">
        <title>Giant virus diversity and host interactions through global metagenomics.</title>
        <authorList>
            <person name="Schulz F."/>
            <person name="Roux S."/>
            <person name="Paez-Espino D."/>
            <person name="Jungbluth S."/>
            <person name="Walsh D.A."/>
            <person name="Denef V.J."/>
            <person name="McMahon K.D."/>
            <person name="Konstantinidis K.T."/>
            <person name="Eloe-Fadrosh E.A."/>
            <person name="Kyrpides N.C."/>
            <person name="Woyke T."/>
        </authorList>
    </citation>
    <scope>NUCLEOTIDE SEQUENCE</scope>
    <source>
        <strain evidence="2">GVMAG-M-3300023174-107</strain>
    </source>
</reference>
<dbReference type="InterPro" id="IPR003647">
    <property type="entry name" value="Intron_nuc_1_rpt"/>
</dbReference>
<dbReference type="Gene3D" id="3.90.75.20">
    <property type="match status" value="3"/>
</dbReference>
<dbReference type="GO" id="GO:0016788">
    <property type="term" value="F:hydrolase activity, acting on ester bonds"/>
    <property type="evidence" value="ECO:0007669"/>
    <property type="project" value="InterPro"/>
</dbReference>
<dbReference type="SUPFAM" id="SSF54060">
    <property type="entry name" value="His-Me finger endonucleases"/>
    <property type="match status" value="3"/>
</dbReference>
<feature type="domain" description="HNH nuclease" evidence="1">
    <location>
        <begin position="401"/>
        <end position="449"/>
    </location>
</feature>
<evidence type="ECO:0000259" key="1">
    <source>
        <dbReference type="SMART" id="SM00507"/>
    </source>
</evidence>
<proteinExistence type="predicted"/>
<dbReference type="InterPro" id="IPR010902">
    <property type="entry name" value="NUMOD4"/>
</dbReference>